<evidence type="ECO:0008006" key="3">
    <source>
        <dbReference type="Google" id="ProtNLM"/>
    </source>
</evidence>
<protein>
    <recommendedName>
        <fullName evidence="3">Helix-turn-helix domain-containing protein</fullName>
    </recommendedName>
</protein>
<evidence type="ECO:0000313" key="1">
    <source>
        <dbReference type="EMBL" id="PIB26470.1"/>
    </source>
</evidence>
<dbReference type="OrthoDB" id="8546410at2"/>
<sequence length="130" mass="14885">MTKNFKIRQIKERHSYTYEEASRVIQANKNSVRRWVAEDGLPLITKEPQHLILGADLKRFLIEKRAKKRVHVPKGYVYCLRCKCAVKPVEGSLSLHDTKTGVKLLHANCSSCGGELRKSLNAQLMKDYGF</sequence>
<keyword evidence="2" id="KW-1185">Reference proteome</keyword>
<comment type="caution">
    <text evidence="1">The sequence shown here is derived from an EMBL/GenBank/DDBJ whole genome shotgun (WGS) entry which is preliminary data.</text>
</comment>
<evidence type="ECO:0000313" key="2">
    <source>
        <dbReference type="Proteomes" id="UP000231516"/>
    </source>
</evidence>
<reference evidence="1 2" key="1">
    <citation type="submission" date="2016-08" db="EMBL/GenBank/DDBJ databases">
        <title>Draft genome of Amylibacter sp. strain 4G11.</title>
        <authorList>
            <person name="Wong S.-K."/>
            <person name="Hamasaki K."/>
            <person name="Yoshizawa S."/>
        </authorList>
    </citation>
    <scope>NUCLEOTIDE SEQUENCE [LARGE SCALE GENOMIC DNA]</scope>
    <source>
        <strain evidence="1 2">4G11</strain>
    </source>
</reference>
<organism evidence="1 2">
    <name type="scientific">Paramylibacter kogurei</name>
    <dbReference type="NCBI Taxonomy" id="1889778"/>
    <lineage>
        <taxon>Bacteria</taxon>
        <taxon>Pseudomonadati</taxon>
        <taxon>Pseudomonadota</taxon>
        <taxon>Alphaproteobacteria</taxon>
        <taxon>Rhodobacterales</taxon>
        <taxon>Paracoccaceae</taxon>
        <taxon>Paramylibacter</taxon>
    </lineage>
</organism>
<dbReference type="AlphaFoldDB" id="A0A2G5KC94"/>
<accession>A0A2G5KC94</accession>
<dbReference type="Proteomes" id="UP000231516">
    <property type="component" value="Unassembled WGS sequence"/>
</dbReference>
<name>A0A2G5KC94_9RHOB</name>
<gene>
    <name evidence="1" type="ORF">BFP76_11170</name>
</gene>
<dbReference type="EMBL" id="MDGM01000003">
    <property type="protein sequence ID" value="PIB26470.1"/>
    <property type="molecule type" value="Genomic_DNA"/>
</dbReference>
<dbReference type="RefSeq" id="WP_099591293.1">
    <property type="nucleotide sequence ID" value="NZ_MDGM01000003.1"/>
</dbReference>
<proteinExistence type="predicted"/>